<sequence length="111" mass="12759">MNNKYERLKTELETVGNGKMKAFGDSMRPILKSGSLLTFIKSENYQIGDIVFCKVKGRYIDAHKIIKTDTNKGFLIANNHGFENGWTKIIYGKVIQGEFKNEVIYMKMDKD</sequence>
<evidence type="ECO:0000313" key="2">
    <source>
        <dbReference type="EMBL" id="CAC9974991.1"/>
    </source>
</evidence>
<protein>
    <recommendedName>
        <fullName evidence="1">Peptidase S24/S26A/S26B/S26C domain-containing protein</fullName>
    </recommendedName>
</protein>
<accession>A0A9N8J2D0</accession>
<dbReference type="Pfam" id="PF00717">
    <property type="entry name" value="Peptidase_S24"/>
    <property type="match status" value="1"/>
</dbReference>
<evidence type="ECO:0000313" key="3">
    <source>
        <dbReference type="Proteomes" id="UP000533639"/>
    </source>
</evidence>
<reference evidence="2 3" key="1">
    <citation type="submission" date="2020-06" db="EMBL/GenBank/DDBJ databases">
        <authorList>
            <person name="Criscuolo A."/>
        </authorList>
    </citation>
    <scope>NUCLEOTIDE SEQUENCE [LARGE SCALE GENOMIC DNA]</scope>
    <source>
        <strain evidence="2">PXU-55</strain>
    </source>
</reference>
<dbReference type="AlphaFoldDB" id="A0A9N8J2D0"/>
<comment type="caution">
    <text evidence="2">The sequence shown here is derived from an EMBL/GenBank/DDBJ whole genome shotgun (WGS) entry which is preliminary data.</text>
</comment>
<proteinExistence type="predicted"/>
<feature type="domain" description="Peptidase S24/S26A/S26B/S26C" evidence="1">
    <location>
        <begin position="21"/>
        <end position="83"/>
    </location>
</feature>
<dbReference type="EMBL" id="CAIJDE010000044">
    <property type="protein sequence ID" value="CAC9974991.1"/>
    <property type="molecule type" value="Genomic_DNA"/>
</dbReference>
<evidence type="ECO:0000259" key="1">
    <source>
        <dbReference type="Pfam" id="PF00717"/>
    </source>
</evidence>
<keyword evidence="3" id="KW-1185">Reference proteome</keyword>
<organism evidence="2 3">
    <name type="scientific">Flavobacterium panici</name>
    <dbReference type="NCBI Taxonomy" id="2654843"/>
    <lineage>
        <taxon>Bacteria</taxon>
        <taxon>Pseudomonadati</taxon>
        <taxon>Bacteroidota</taxon>
        <taxon>Flavobacteriia</taxon>
        <taxon>Flavobacteriales</taxon>
        <taxon>Flavobacteriaceae</taxon>
        <taxon>Flavobacterium</taxon>
    </lineage>
</organism>
<dbReference type="InterPro" id="IPR036286">
    <property type="entry name" value="LexA/Signal_pep-like_sf"/>
</dbReference>
<dbReference type="InterPro" id="IPR015927">
    <property type="entry name" value="Peptidase_S24_S26A/B/C"/>
</dbReference>
<dbReference type="RefSeq" id="WP_180858273.1">
    <property type="nucleotide sequence ID" value="NZ_CAIJDE010000044.1"/>
</dbReference>
<dbReference type="Gene3D" id="2.10.109.10">
    <property type="entry name" value="Umud Fragment, subunit A"/>
    <property type="match status" value="1"/>
</dbReference>
<gene>
    <name evidence="2" type="ORF">FLAPXU55_02689</name>
</gene>
<dbReference type="SUPFAM" id="SSF51306">
    <property type="entry name" value="LexA/Signal peptidase"/>
    <property type="match status" value="1"/>
</dbReference>
<dbReference type="Proteomes" id="UP000533639">
    <property type="component" value="Unassembled WGS sequence"/>
</dbReference>
<name>A0A9N8J2D0_9FLAO</name>